<dbReference type="STRING" id="1157962.A0A250WUK1"/>
<feature type="transmembrane region" description="Helical" evidence="9">
    <location>
        <begin position="134"/>
        <end position="157"/>
    </location>
</feature>
<feature type="compositionally biased region" description="Low complexity" evidence="8">
    <location>
        <begin position="904"/>
        <end position="913"/>
    </location>
</feature>
<feature type="transmembrane region" description="Helical" evidence="9">
    <location>
        <begin position="99"/>
        <end position="122"/>
    </location>
</feature>
<evidence type="ECO:0000256" key="6">
    <source>
        <dbReference type="ARBA" id="ARBA00023170"/>
    </source>
</evidence>
<dbReference type="EMBL" id="BEGY01000006">
    <property type="protein sequence ID" value="GAX74312.1"/>
    <property type="molecule type" value="Genomic_DNA"/>
</dbReference>
<dbReference type="PROSITE" id="PS50011">
    <property type="entry name" value="PROTEIN_KINASE_DOM"/>
    <property type="match status" value="1"/>
</dbReference>
<evidence type="ECO:0000313" key="12">
    <source>
        <dbReference type="Proteomes" id="UP000232323"/>
    </source>
</evidence>
<reference evidence="11 12" key="1">
    <citation type="submission" date="2017-08" db="EMBL/GenBank/DDBJ databases">
        <title>Acidophilic green algal genome provides insights into adaptation to an acidic environment.</title>
        <authorList>
            <person name="Hirooka S."/>
            <person name="Hirose Y."/>
            <person name="Kanesaki Y."/>
            <person name="Higuchi S."/>
            <person name="Fujiwara T."/>
            <person name="Onuma R."/>
            <person name="Era A."/>
            <person name="Ohbayashi R."/>
            <person name="Uzuka A."/>
            <person name="Nozaki H."/>
            <person name="Yoshikawa H."/>
            <person name="Miyagishima S.Y."/>
        </authorList>
    </citation>
    <scope>NUCLEOTIDE SEQUENCE [LARGE SCALE GENOMIC DNA]</scope>
    <source>
        <strain evidence="11 12">NIES-2499</strain>
    </source>
</reference>
<dbReference type="SUPFAM" id="SSF55781">
    <property type="entry name" value="GAF domain-like"/>
    <property type="match status" value="1"/>
</dbReference>
<evidence type="ECO:0000256" key="5">
    <source>
        <dbReference type="ARBA" id="ARBA00022840"/>
    </source>
</evidence>
<dbReference type="PANTHER" id="PTHR44329">
    <property type="entry name" value="SERINE/THREONINE-PROTEIN KINASE TNNI3K-RELATED"/>
    <property type="match status" value="1"/>
</dbReference>
<protein>
    <recommendedName>
        <fullName evidence="10">Protein kinase domain-containing protein</fullName>
    </recommendedName>
</protein>
<evidence type="ECO:0000256" key="4">
    <source>
        <dbReference type="ARBA" id="ARBA00022777"/>
    </source>
</evidence>
<feature type="transmembrane region" description="Helical" evidence="9">
    <location>
        <begin position="243"/>
        <end position="261"/>
    </location>
</feature>
<keyword evidence="9" id="KW-0812">Transmembrane</keyword>
<evidence type="ECO:0000256" key="2">
    <source>
        <dbReference type="ARBA" id="ARBA00022679"/>
    </source>
</evidence>
<keyword evidence="6" id="KW-0675">Receptor</keyword>
<feature type="transmembrane region" description="Helical" evidence="9">
    <location>
        <begin position="67"/>
        <end position="87"/>
    </location>
</feature>
<comment type="caution">
    <text evidence="11">The sequence shown here is derived from an EMBL/GenBank/DDBJ whole genome shotgun (WGS) entry which is preliminary data.</text>
</comment>
<evidence type="ECO:0000256" key="8">
    <source>
        <dbReference type="SAM" id="MobiDB-lite"/>
    </source>
</evidence>
<keyword evidence="12" id="KW-1185">Reference proteome</keyword>
<feature type="compositionally biased region" description="Polar residues" evidence="8">
    <location>
        <begin position="764"/>
        <end position="775"/>
    </location>
</feature>
<feature type="transmembrane region" description="Helical" evidence="9">
    <location>
        <begin position="6"/>
        <end position="29"/>
    </location>
</feature>
<evidence type="ECO:0000256" key="3">
    <source>
        <dbReference type="ARBA" id="ARBA00022741"/>
    </source>
</evidence>
<name>A0A250WUK1_9CHLO</name>
<feature type="compositionally biased region" description="Basic and acidic residues" evidence="8">
    <location>
        <begin position="916"/>
        <end position="927"/>
    </location>
</feature>
<feature type="compositionally biased region" description="Low complexity" evidence="8">
    <location>
        <begin position="859"/>
        <end position="884"/>
    </location>
</feature>
<evidence type="ECO:0000313" key="11">
    <source>
        <dbReference type="EMBL" id="GAX74312.1"/>
    </source>
</evidence>
<dbReference type="PROSITE" id="PS00107">
    <property type="entry name" value="PROTEIN_KINASE_ATP"/>
    <property type="match status" value="1"/>
</dbReference>
<evidence type="ECO:0000256" key="1">
    <source>
        <dbReference type="ARBA" id="ARBA00022527"/>
    </source>
</evidence>
<dbReference type="InterPro" id="IPR051681">
    <property type="entry name" value="Ser/Thr_Kinases-Pseudokinases"/>
</dbReference>
<feature type="transmembrane region" description="Helical" evidence="9">
    <location>
        <begin position="406"/>
        <end position="426"/>
    </location>
</feature>
<dbReference type="Gene3D" id="3.30.200.20">
    <property type="entry name" value="Phosphorylase Kinase, domain 1"/>
    <property type="match status" value="1"/>
</dbReference>
<accession>A0A250WUK1</accession>
<dbReference type="OrthoDB" id="530518at2759"/>
<proteinExistence type="predicted"/>
<dbReference type="GO" id="GO:0004674">
    <property type="term" value="F:protein serine/threonine kinase activity"/>
    <property type="evidence" value="ECO:0007669"/>
    <property type="project" value="UniProtKB-KW"/>
</dbReference>
<keyword evidence="1" id="KW-0723">Serine/threonine-protein kinase</keyword>
<dbReference type="InterPro" id="IPR017441">
    <property type="entry name" value="Protein_kinase_ATP_BS"/>
</dbReference>
<organism evidence="11 12">
    <name type="scientific">Chlamydomonas eustigma</name>
    <dbReference type="NCBI Taxonomy" id="1157962"/>
    <lineage>
        <taxon>Eukaryota</taxon>
        <taxon>Viridiplantae</taxon>
        <taxon>Chlorophyta</taxon>
        <taxon>core chlorophytes</taxon>
        <taxon>Chlorophyceae</taxon>
        <taxon>CS clade</taxon>
        <taxon>Chlamydomonadales</taxon>
        <taxon>Chlamydomonadaceae</taxon>
        <taxon>Chlamydomonas</taxon>
    </lineage>
</organism>
<dbReference type="Pfam" id="PF07714">
    <property type="entry name" value="PK_Tyr_Ser-Thr"/>
    <property type="match status" value="1"/>
</dbReference>
<feature type="compositionally biased region" description="Low complexity" evidence="8">
    <location>
        <begin position="978"/>
        <end position="988"/>
    </location>
</feature>
<feature type="binding site" evidence="7">
    <location>
        <position position="1084"/>
    </location>
    <ligand>
        <name>ATP</name>
        <dbReference type="ChEBI" id="CHEBI:30616"/>
    </ligand>
</feature>
<feature type="compositionally biased region" description="Low complexity" evidence="8">
    <location>
        <begin position="838"/>
        <end position="852"/>
    </location>
</feature>
<gene>
    <name evidence="11" type="ORF">CEUSTIGMA_g1761.t1</name>
</gene>
<keyword evidence="9" id="KW-1133">Transmembrane helix</keyword>
<dbReference type="InterPro" id="IPR001245">
    <property type="entry name" value="Ser-Thr/Tyr_kinase_cat_dom"/>
</dbReference>
<sequence length="1375" mass="149679">MSSAGVGVHGLVAALFEYALIVGVTYWAWSSSTKVLKDVRERHNDKESKRALRFYNSRRLYLPNARAARLTQLLASVTYVSVLTYGHLFVMSENLTPEIVVGIMLVYLFVALAGWSTIGTLVPLMEKLLLDYMAILSIGMYLCTVLVVNFCATFGLVSLNNFYPYILAYISLLFMEDVPARCPAIALASLSHGLHHIRTALLWNEPSSLVTTLITYASLGVLVPFVLSKVLSKNMAWKIPTKVFFALSAWVHGILVVDMLLSTKSFVEPLQDSWRDISEGSQSVLRHLMYGGSANSLQPYLYGLRPVFGTGGMAVCLWSIVLCSLANSVMEEPEQDAPRPAWVTSLSQVPAVASFMRTVYQLSENKKACICGILISLNLQGAAILYTASQAVLHGKKGLVTSAPSALMLLLLGVVLEVVAGMYVVAPAPAERSHSTAYIIDDDVSVRSGDTRVTKSIDHNTVVSQPIEPGKREEIVSRLDQRRRSLSADNVNLLASRFGKGHAVENPALIRSHGMPEDVQSVISNSSAAPLKPPFDHLDTYIGSNGSILSRLPQEDHRGLVHTDLHGQEEGHGSSSQDMALRLDSLNGFKTFMKGLDTMPAAYTLDEFIRGAANAIKGVFPGVHHASFCLLSSGRASVNMYTFIGDGVQKPPQINVTVSPGTMIYHVLNTCKPVFVNDITTFSGNGPDIQFMRFVLGLNCIACLPLFVANQRILGVLRLGFAEPRGWPEQERGIATQLAIVLSSTSHNLGGGGGASSFTSSSNLDSQYMSSTSIPTGDRPPGSLPLGRFDVGGAAEEPVGFKQDHSQPVYVMSGSTRGPGLVDGPPRSARVPGDAGIQQQQQQQVPYSSSPGSRPPTSRPDAVQQQYQQHPYPGHGSRPPGSRPEIVRGDGVDYGMNHPHTSQPHPTSTSRPPGSRPDHIAGYREISDDTAYPLTYSNRPPSSRPDLGYRDGSEASYPGRYSNHPPGSRPESVRRDPSSSSLQQQQQQVMMHSGRGTGRPESVAKDPSTSSLQPSINAFRRGPTAVSSFTGSVWSFDEGAAEEVQEVEPTEQSMTDIKMMEIIGRGGFGSVFKAFFKGKLCAVKVLEHGEDLMGFSDDGKSSTKTKGGEDASGRRAALMEGAISTTINHPNVVQTHDFRVINLSPQGRGPGMPTHRVVQETHIIMEFCDRGSMQDAMEQNVFALDDGGRAGGLDMDLVVMTLAEVAAAMDFLHQHRITHRDLKPKNILLKSSTKDRRGFCAKVSDFGLSQVLPDATDGRTMVSTKYSGTVTHMPPELIEDGKVYQQGDVYAFGIIMWEIYTGTVPYAHMAHPQIMVAVVSHNMRPKFPDGCPEWYKSLAAKCWRKDPKSRPSFEEIAQYLETMVSDRSWRAVGDK</sequence>
<dbReference type="InterPro" id="IPR003018">
    <property type="entry name" value="GAF"/>
</dbReference>
<feature type="compositionally biased region" description="Polar residues" evidence="8">
    <location>
        <begin position="1007"/>
        <end position="1016"/>
    </location>
</feature>
<dbReference type="PANTHER" id="PTHR44329:SF214">
    <property type="entry name" value="PROTEIN KINASE DOMAIN-CONTAINING PROTEIN"/>
    <property type="match status" value="1"/>
</dbReference>
<keyword evidence="9" id="KW-0472">Membrane</keyword>
<feature type="transmembrane region" description="Helical" evidence="9">
    <location>
        <begin position="307"/>
        <end position="329"/>
    </location>
</feature>
<feature type="domain" description="Protein kinase" evidence="10">
    <location>
        <begin position="1057"/>
        <end position="1364"/>
    </location>
</feature>
<evidence type="ECO:0000256" key="9">
    <source>
        <dbReference type="SAM" id="Phobius"/>
    </source>
</evidence>
<dbReference type="InterPro" id="IPR008271">
    <property type="entry name" value="Ser/Thr_kinase_AS"/>
</dbReference>
<feature type="region of interest" description="Disordered" evidence="8">
    <location>
        <begin position="751"/>
        <end position="1023"/>
    </location>
</feature>
<feature type="region of interest" description="Disordered" evidence="8">
    <location>
        <begin position="1094"/>
        <end position="1113"/>
    </location>
</feature>
<dbReference type="Pfam" id="PF13185">
    <property type="entry name" value="GAF_2"/>
    <property type="match status" value="1"/>
</dbReference>
<dbReference type="InterPro" id="IPR029016">
    <property type="entry name" value="GAF-like_dom_sf"/>
</dbReference>
<dbReference type="SMART" id="SM00220">
    <property type="entry name" value="S_TKc"/>
    <property type="match status" value="1"/>
</dbReference>
<dbReference type="PROSITE" id="PS00108">
    <property type="entry name" value="PROTEIN_KINASE_ST"/>
    <property type="match status" value="1"/>
</dbReference>
<dbReference type="SUPFAM" id="SSF56112">
    <property type="entry name" value="Protein kinase-like (PK-like)"/>
    <property type="match status" value="1"/>
</dbReference>
<keyword evidence="2" id="KW-0808">Transferase</keyword>
<keyword evidence="5 7" id="KW-0067">ATP-binding</keyword>
<dbReference type="Proteomes" id="UP000232323">
    <property type="component" value="Unassembled WGS sequence"/>
</dbReference>
<dbReference type="Gene3D" id="3.30.450.40">
    <property type="match status" value="1"/>
</dbReference>
<feature type="transmembrane region" description="Helical" evidence="9">
    <location>
        <begin position="209"/>
        <end position="231"/>
    </location>
</feature>
<dbReference type="GO" id="GO:0005524">
    <property type="term" value="F:ATP binding"/>
    <property type="evidence" value="ECO:0007669"/>
    <property type="project" value="UniProtKB-UniRule"/>
</dbReference>
<evidence type="ECO:0000259" key="10">
    <source>
        <dbReference type="PROSITE" id="PS50011"/>
    </source>
</evidence>
<keyword evidence="3 7" id="KW-0547">Nucleotide-binding</keyword>
<keyword evidence="4" id="KW-0418">Kinase</keyword>
<evidence type="ECO:0000256" key="7">
    <source>
        <dbReference type="PROSITE-ProRule" id="PRU10141"/>
    </source>
</evidence>
<dbReference type="PRINTS" id="PR00109">
    <property type="entry name" value="TYRKINASE"/>
</dbReference>
<dbReference type="InterPro" id="IPR011009">
    <property type="entry name" value="Kinase-like_dom_sf"/>
</dbReference>
<dbReference type="InterPro" id="IPR000719">
    <property type="entry name" value="Prot_kinase_dom"/>
</dbReference>
<dbReference type="Gene3D" id="1.10.510.10">
    <property type="entry name" value="Transferase(Phosphotransferase) domain 1"/>
    <property type="match status" value="1"/>
</dbReference>